<feature type="compositionally biased region" description="Basic residues" evidence="5">
    <location>
        <begin position="242"/>
        <end position="252"/>
    </location>
</feature>
<evidence type="ECO:0000256" key="5">
    <source>
        <dbReference type="SAM" id="MobiDB-lite"/>
    </source>
</evidence>
<feature type="compositionally biased region" description="Polar residues" evidence="5">
    <location>
        <begin position="171"/>
        <end position="180"/>
    </location>
</feature>
<accession>A0A4P9W1F6</accession>
<dbReference type="InterPro" id="IPR010666">
    <property type="entry name" value="Znf_GRF"/>
</dbReference>
<keyword evidence="8" id="KW-1185">Reference proteome</keyword>
<gene>
    <name evidence="7" type="ORF">BDK51DRAFT_28823</name>
</gene>
<name>A0A4P9W1F6_9FUNG</name>
<organism evidence="7 8">
    <name type="scientific">Blyttiomyces helicus</name>
    <dbReference type="NCBI Taxonomy" id="388810"/>
    <lineage>
        <taxon>Eukaryota</taxon>
        <taxon>Fungi</taxon>
        <taxon>Fungi incertae sedis</taxon>
        <taxon>Chytridiomycota</taxon>
        <taxon>Chytridiomycota incertae sedis</taxon>
        <taxon>Chytridiomycetes</taxon>
        <taxon>Chytridiomycetes incertae sedis</taxon>
        <taxon>Blyttiomyces</taxon>
    </lineage>
</organism>
<feature type="compositionally biased region" description="Low complexity" evidence="5">
    <location>
        <begin position="129"/>
        <end position="138"/>
    </location>
</feature>
<feature type="compositionally biased region" description="Basic and acidic residues" evidence="5">
    <location>
        <begin position="70"/>
        <end position="81"/>
    </location>
</feature>
<sequence>MAPDIPQDHSDISPPNCNCRPPHPGLLKQVTDSSKPNYGKWFYGCSKWTPGQSKGCRLFKWLEDHKVELSQRTPSHPDARHAGGGPSASPTFHTSRATPLARPPTTPTPAQRTHSATFESDTESDADALEALAEVEASQGSSQGSWGTPSSPLLAAPPPTTSQPNYPVISPSPTARPATSNQFDELARIVEVLRAESERKDRVIRAKESAIEDLREQLKEGGRRGLAQHNAPHLPLPQTAPRRAKTGQRRCQSKLQQAGCGFHKWLDIHIHELKQRRSKTPTSPSQPGSRLVGGGPSPPSSFHTSRPNPLARPSAIPIPAQGSYCPSVDCEAESDPEMDAAALEALTEFEASQGSSQGSWQTPSSPLLYARPPATSQPNYPVITASPTARPPASAQFDELAALVETIRADSERKNRLIRARDSTIADLRKPLRKGARGVQGFVHIVGRRCDQ</sequence>
<evidence type="ECO:0000256" key="4">
    <source>
        <dbReference type="PROSITE-ProRule" id="PRU01343"/>
    </source>
</evidence>
<evidence type="ECO:0000256" key="3">
    <source>
        <dbReference type="ARBA" id="ARBA00022833"/>
    </source>
</evidence>
<feature type="region of interest" description="Disordered" evidence="5">
    <location>
        <begin position="70"/>
        <end position="180"/>
    </location>
</feature>
<feature type="region of interest" description="Disordered" evidence="5">
    <location>
        <begin position="222"/>
        <end position="252"/>
    </location>
</feature>
<dbReference type="PROSITE" id="PS51999">
    <property type="entry name" value="ZF_GRF"/>
    <property type="match status" value="1"/>
</dbReference>
<feature type="region of interest" description="Disordered" evidence="5">
    <location>
        <begin position="1"/>
        <end position="34"/>
    </location>
</feature>
<dbReference type="Proteomes" id="UP000269721">
    <property type="component" value="Unassembled WGS sequence"/>
</dbReference>
<reference evidence="8" key="1">
    <citation type="journal article" date="2018" name="Nat. Microbiol.">
        <title>Leveraging single-cell genomics to expand the fungal tree of life.</title>
        <authorList>
            <person name="Ahrendt S.R."/>
            <person name="Quandt C.A."/>
            <person name="Ciobanu D."/>
            <person name="Clum A."/>
            <person name="Salamov A."/>
            <person name="Andreopoulos B."/>
            <person name="Cheng J.F."/>
            <person name="Woyke T."/>
            <person name="Pelin A."/>
            <person name="Henrissat B."/>
            <person name="Reynolds N.K."/>
            <person name="Benny G.L."/>
            <person name="Smith M.E."/>
            <person name="James T.Y."/>
            <person name="Grigoriev I.V."/>
        </authorList>
    </citation>
    <scope>NUCLEOTIDE SEQUENCE [LARGE SCALE GENOMIC DNA]</scope>
</reference>
<evidence type="ECO:0000313" key="7">
    <source>
        <dbReference type="EMBL" id="RKO83906.1"/>
    </source>
</evidence>
<feature type="domain" description="GRF-type" evidence="6">
    <location>
        <begin position="17"/>
        <end position="65"/>
    </location>
</feature>
<evidence type="ECO:0000256" key="1">
    <source>
        <dbReference type="ARBA" id="ARBA00022723"/>
    </source>
</evidence>
<keyword evidence="1" id="KW-0479">Metal-binding</keyword>
<evidence type="ECO:0000313" key="8">
    <source>
        <dbReference type="Proteomes" id="UP000269721"/>
    </source>
</evidence>
<evidence type="ECO:0000256" key="2">
    <source>
        <dbReference type="ARBA" id="ARBA00022771"/>
    </source>
</evidence>
<feature type="region of interest" description="Disordered" evidence="5">
    <location>
        <begin position="275"/>
        <end position="318"/>
    </location>
</feature>
<keyword evidence="2 4" id="KW-0863">Zinc-finger</keyword>
<keyword evidence="3" id="KW-0862">Zinc</keyword>
<protein>
    <recommendedName>
        <fullName evidence="6">GRF-type domain-containing protein</fullName>
    </recommendedName>
</protein>
<feature type="compositionally biased region" description="Basic and acidic residues" evidence="5">
    <location>
        <begin position="1"/>
        <end position="11"/>
    </location>
</feature>
<dbReference type="EMBL" id="ML000707">
    <property type="protein sequence ID" value="RKO83906.1"/>
    <property type="molecule type" value="Genomic_DNA"/>
</dbReference>
<proteinExistence type="predicted"/>
<dbReference type="GO" id="GO:0008270">
    <property type="term" value="F:zinc ion binding"/>
    <property type="evidence" value="ECO:0007669"/>
    <property type="project" value="UniProtKB-KW"/>
</dbReference>
<evidence type="ECO:0000259" key="6">
    <source>
        <dbReference type="PROSITE" id="PS51999"/>
    </source>
</evidence>
<dbReference type="AlphaFoldDB" id="A0A4P9W1F6"/>